<proteinExistence type="predicted"/>
<dbReference type="EMBL" id="CAXAMM010011113">
    <property type="protein sequence ID" value="CAK9025223.1"/>
    <property type="molecule type" value="Genomic_DNA"/>
</dbReference>
<evidence type="ECO:0000256" key="1">
    <source>
        <dbReference type="SAM" id="MobiDB-lite"/>
    </source>
</evidence>
<feature type="region of interest" description="Disordered" evidence="1">
    <location>
        <begin position="84"/>
        <end position="107"/>
    </location>
</feature>
<comment type="caution">
    <text evidence="3">The sequence shown here is derived from an EMBL/GenBank/DDBJ whole genome shotgun (WGS) entry which is preliminary data.</text>
</comment>
<gene>
    <name evidence="2" type="ORF">SCF082_LOCUS15564</name>
    <name evidence="3" type="ORF">SCF082_LOCUS16976</name>
</gene>
<accession>A0ABP0KEU5</accession>
<evidence type="ECO:0000313" key="4">
    <source>
        <dbReference type="Proteomes" id="UP001642464"/>
    </source>
</evidence>
<feature type="compositionally biased region" description="Basic residues" evidence="1">
    <location>
        <begin position="22"/>
        <end position="36"/>
    </location>
</feature>
<feature type="region of interest" description="Disordered" evidence="1">
    <location>
        <begin position="1"/>
        <end position="65"/>
    </location>
</feature>
<dbReference type="Proteomes" id="UP001642464">
    <property type="component" value="Unassembled WGS sequence"/>
</dbReference>
<organism evidence="3 4">
    <name type="scientific">Durusdinium trenchii</name>
    <dbReference type="NCBI Taxonomy" id="1381693"/>
    <lineage>
        <taxon>Eukaryota</taxon>
        <taxon>Sar</taxon>
        <taxon>Alveolata</taxon>
        <taxon>Dinophyceae</taxon>
        <taxon>Suessiales</taxon>
        <taxon>Symbiodiniaceae</taxon>
        <taxon>Durusdinium</taxon>
    </lineage>
</organism>
<keyword evidence="4" id="KW-1185">Reference proteome</keyword>
<sequence>MVRKKKGKESKDVVMAPVKEGKVKKTINKSKRRKAPKPQPAVAESRKQRRKRIAASVGGTGETAEQLRGRQVVEWKEMKAKVAQLKKEKQKLPRRGSKEQKQDLAQKIRQLQEDMQVRHLAELKAAGLEGTGPQDDDMDL</sequence>
<dbReference type="EMBL" id="CAXAMM010010001">
    <property type="protein sequence ID" value="CAK9021947.1"/>
    <property type="molecule type" value="Genomic_DNA"/>
</dbReference>
<evidence type="ECO:0000313" key="3">
    <source>
        <dbReference type="EMBL" id="CAK9025223.1"/>
    </source>
</evidence>
<evidence type="ECO:0000313" key="2">
    <source>
        <dbReference type="EMBL" id="CAK9021947.1"/>
    </source>
</evidence>
<name>A0ABP0KEU5_9DINO</name>
<protein>
    <submittedName>
        <fullName evidence="3">Uncharacterized protein</fullName>
    </submittedName>
</protein>
<reference evidence="3 4" key="1">
    <citation type="submission" date="2024-02" db="EMBL/GenBank/DDBJ databases">
        <authorList>
            <person name="Chen Y."/>
            <person name="Shah S."/>
            <person name="Dougan E. K."/>
            <person name="Thang M."/>
            <person name="Chan C."/>
        </authorList>
    </citation>
    <scope>NUCLEOTIDE SEQUENCE [LARGE SCALE GENOMIC DNA]</scope>
</reference>